<dbReference type="EMBL" id="BGZK01000480">
    <property type="protein sequence ID" value="GBP46245.1"/>
    <property type="molecule type" value="Genomic_DNA"/>
</dbReference>
<feature type="region of interest" description="Disordered" evidence="1">
    <location>
        <begin position="285"/>
        <end position="311"/>
    </location>
</feature>
<evidence type="ECO:0000256" key="1">
    <source>
        <dbReference type="SAM" id="MobiDB-lite"/>
    </source>
</evidence>
<gene>
    <name evidence="2" type="ORF">EVAR_30374_1</name>
</gene>
<protein>
    <submittedName>
        <fullName evidence="2">Uncharacterized protein</fullName>
    </submittedName>
</protein>
<dbReference type="Proteomes" id="UP000299102">
    <property type="component" value="Unassembled WGS sequence"/>
</dbReference>
<evidence type="ECO:0000313" key="3">
    <source>
        <dbReference type="Proteomes" id="UP000299102"/>
    </source>
</evidence>
<name>A0A4C1W7X4_EUMVA</name>
<proteinExistence type="predicted"/>
<comment type="caution">
    <text evidence="2">The sequence shown here is derived from an EMBL/GenBank/DDBJ whole genome shotgun (WGS) entry which is preliminary data.</text>
</comment>
<feature type="compositionally biased region" description="Low complexity" evidence="1">
    <location>
        <begin position="285"/>
        <end position="295"/>
    </location>
</feature>
<dbReference type="OrthoDB" id="10014409at2759"/>
<keyword evidence="3" id="KW-1185">Reference proteome</keyword>
<reference evidence="2 3" key="1">
    <citation type="journal article" date="2019" name="Commun. Biol.">
        <title>The bagworm genome reveals a unique fibroin gene that provides high tensile strength.</title>
        <authorList>
            <person name="Kono N."/>
            <person name="Nakamura H."/>
            <person name="Ohtoshi R."/>
            <person name="Tomita M."/>
            <person name="Numata K."/>
            <person name="Arakawa K."/>
        </authorList>
    </citation>
    <scope>NUCLEOTIDE SEQUENCE [LARGE SCALE GENOMIC DNA]</scope>
</reference>
<accession>A0A4C1W7X4</accession>
<sequence>MEKVKRISKHERAFNGLIAVDIVRSEFTDVLNKRRRLYIVNKGWLSAKRHGRRTDFEAGGAPGCKEAAAKYTIATITLQVHIAFYFLIDNCLPNLKECACGLRIDELSVKCLLNADHQVTLAPAAVGCGLQEMKCKLTLTPEGHTTHAVLTPERQIRKSSPTRKLVPEVKRYITCNERELVLAVNYGTSNILSGEIYRVIPPPIAVRVLQMVVNTRWRRADVYDRRFRKRQQIQCCHLRNIYCIARPGNISELPWRDSRRPPAPAGHATRLFTNAFLMNGLPPSARAAGRGAVAGERGRERPRRGRELTSP</sequence>
<dbReference type="AlphaFoldDB" id="A0A4C1W7X4"/>
<organism evidence="2 3">
    <name type="scientific">Eumeta variegata</name>
    <name type="common">Bagworm moth</name>
    <name type="synonym">Eumeta japonica</name>
    <dbReference type="NCBI Taxonomy" id="151549"/>
    <lineage>
        <taxon>Eukaryota</taxon>
        <taxon>Metazoa</taxon>
        <taxon>Ecdysozoa</taxon>
        <taxon>Arthropoda</taxon>
        <taxon>Hexapoda</taxon>
        <taxon>Insecta</taxon>
        <taxon>Pterygota</taxon>
        <taxon>Neoptera</taxon>
        <taxon>Endopterygota</taxon>
        <taxon>Lepidoptera</taxon>
        <taxon>Glossata</taxon>
        <taxon>Ditrysia</taxon>
        <taxon>Tineoidea</taxon>
        <taxon>Psychidae</taxon>
        <taxon>Oiketicinae</taxon>
        <taxon>Eumeta</taxon>
    </lineage>
</organism>
<evidence type="ECO:0000313" key="2">
    <source>
        <dbReference type="EMBL" id="GBP46245.1"/>
    </source>
</evidence>